<feature type="domain" description="DUF4097" evidence="2">
    <location>
        <begin position="132"/>
        <end position="250"/>
    </location>
</feature>
<dbReference type="Proteomes" id="UP000518316">
    <property type="component" value="Unassembled WGS sequence"/>
</dbReference>
<evidence type="ECO:0000313" key="3">
    <source>
        <dbReference type="EMBL" id="MBB1070528.1"/>
    </source>
</evidence>
<keyword evidence="1" id="KW-1133">Transmembrane helix</keyword>
<proteinExistence type="predicted"/>
<organism evidence="3 4">
    <name type="scientific">Limosilactobacillus albertensis</name>
    <dbReference type="NCBI Taxonomy" id="2759752"/>
    <lineage>
        <taxon>Bacteria</taxon>
        <taxon>Bacillati</taxon>
        <taxon>Bacillota</taxon>
        <taxon>Bacilli</taxon>
        <taxon>Lactobacillales</taxon>
        <taxon>Lactobacillaceae</taxon>
        <taxon>Limosilactobacillus</taxon>
    </lineage>
</organism>
<dbReference type="Pfam" id="PF13349">
    <property type="entry name" value="DUF4097"/>
    <property type="match status" value="1"/>
</dbReference>
<dbReference type="RefSeq" id="WP_182598949.1">
    <property type="nucleotide sequence ID" value="NZ_JACIVC010000069.1"/>
</dbReference>
<evidence type="ECO:0000256" key="1">
    <source>
        <dbReference type="SAM" id="Phobius"/>
    </source>
</evidence>
<dbReference type="EMBL" id="JACIVC010000069">
    <property type="protein sequence ID" value="MBB1070528.1"/>
    <property type="molecule type" value="Genomic_DNA"/>
</dbReference>
<evidence type="ECO:0000313" key="4">
    <source>
        <dbReference type="Proteomes" id="UP000518316"/>
    </source>
</evidence>
<accession>A0A7W3Y9I8</accession>
<name>A0A7W3Y9I8_9LACO</name>
<comment type="caution">
    <text evidence="3">The sequence shown here is derived from an EMBL/GenBank/DDBJ whole genome shotgun (WGS) entry which is preliminary data.</text>
</comment>
<keyword evidence="1" id="KW-0472">Membrane</keyword>
<sequence length="251" mass="27639">MKKVFKIGWIVLILGVIMLGIGYFNNGDKAVYFENNRPAILHSSTKKISTNKHFERIDITASTANVVIREGKKYQVTYSGISNHAPAVSVHNNVASIRQTGEFPFMINFNHYGLHQDLITVTVPRDQALAGRIHLESGDLSVSNAKLDNVDVDVDSGNVEYQQVTLRGGNTKIESGNFTGRNLTVQGHYTVNNQSGDNTVTNTTVDGYFLKTDAGDNELNGEDKGEETLHQNDNAENVLRLLTQSGDNEVN</sequence>
<reference evidence="3 4" key="1">
    <citation type="submission" date="2020-07" db="EMBL/GenBank/DDBJ databases">
        <title>Description of Limosilactobacillus balticus sp. nov., Limosilactobacillus agrestis sp. nov., Limosilactobacillus albertensis sp. nov., Limosilactobacillus rudii sp. nov., Limosilactobacillus fastidiosus sp. nov., five novel Limosilactobacillus species isolated from the vertebrate gastrointestinal tract, and proposal of 6 subspecies of Limosilactobacillus reuteri adapted to the gastrointestinal tract of specific vertebrate hosts.</title>
        <authorList>
            <person name="Li F."/>
            <person name="Cheng C."/>
            <person name="Zheng J."/>
            <person name="Quevedo R.M."/>
            <person name="Li J."/>
            <person name="Roos S."/>
            <person name="Gaenzle M.G."/>
            <person name="Walter J."/>
        </authorList>
    </citation>
    <scope>NUCLEOTIDE SEQUENCE [LARGE SCALE GENOMIC DNA]</scope>
    <source>
        <strain evidence="3 4">RRLNB_1_1</strain>
    </source>
</reference>
<dbReference type="InterPro" id="IPR025164">
    <property type="entry name" value="Toastrack_DUF4097"/>
</dbReference>
<feature type="transmembrane region" description="Helical" evidence="1">
    <location>
        <begin position="7"/>
        <end position="24"/>
    </location>
</feature>
<protein>
    <submittedName>
        <fullName evidence="3">DUF4097 family beta strand repeat protein</fullName>
    </submittedName>
</protein>
<keyword evidence="1" id="KW-0812">Transmembrane</keyword>
<keyword evidence="4" id="KW-1185">Reference proteome</keyword>
<evidence type="ECO:0000259" key="2">
    <source>
        <dbReference type="Pfam" id="PF13349"/>
    </source>
</evidence>
<dbReference type="AlphaFoldDB" id="A0A7W3Y9I8"/>
<gene>
    <name evidence="3" type="ORF">H5S40_10255</name>
</gene>